<dbReference type="RefSeq" id="WP_132869698.1">
    <property type="nucleotide sequence ID" value="NZ_SJWY01000140.1"/>
</dbReference>
<evidence type="ECO:0000313" key="1">
    <source>
        <dbReference type="EMBL" id="TDE71859.1"/>
    </source>
</evidence>
<proteinExistence type="predicted"/>
<dbReference type="EMBL" id="SJWY01000140">
    <property type="protein sequence ID" value="TDE71859.1"/>
    <property type="molecule type" value="Genomic_DNA"/>
</dbReference>
<reference evidence="1 2" key="1">
    <citation type="submission" date="2019-03" db="EMBL/GenBank/DDBJ databases">
        <authorList>
            <person name="Fan P."/>
        </authorList>
    </citation>
    <scope>NUCLEOTIDE SEQUENCE [LARGE SCALE GENOMIC DNA]</scope>
    <source>
        <strain evidence="1 2">KCJ4950</strain>
    </source>
</reference>
<comment type="caution">
    <text evidence="1">The sequence shown here is derived from an EMBL/GenBank/DDBJ whole genome shotgun (WGS) entry which is preliminary data.</text>
</comment>
<sequence>MNNVKSHNEIRPLTVEELQNWIEEEKAILEMIEGYKSKLSEGEREQFEILCFGVWNCLNNLHGMLDDNELKYYPKELRKRKRVEYAKLMRKHRKGSHGNK</sequence>
<accession>A0A4R5G455</accession>
<keyword evidence="2" id="KW-1185">Reference proteome</keyword>
<name>A0A4R5G455_9STRE</name>
<organism evidence="1 2">
    <name type="scientific">Streptococcus vicugnae</name>
    <dbReference type="NCBI Taxonomy" id="2740579"/>
    <lineage>
        <taxon>Bacteria</taxon>
        <taxon>Bacillati</taxon>
        <taxon>Bacillota</taxon>
        <taxon>Bacilli</taxon>
        <taxon>Lactobacillales</taxon>
        <taxon>Streptococcaceae</taxon>
        <taxon>Streptococcus</taxon>
    </lineage>
</organism>
<gene>
    <name evidence="1" type="ORF">E0E04_06370</name>
</gene>
<dbReference type="Proteomes" id="UP000295231">
    <property type="component" value="Unassembled WGS sequence"/>
</dbReference>
<evidence type="ECO:0000313" key="2">
    <source>
        <dbReference type="Proteomes" id="UP000295231"/>
    </source>
</evidence>
<dbReference type="AlphaFoldDB" id="A0A4R5G455"/>
<protein>
    <submittedName>
        <fullName evidence="1">Uncharacterized protein</fullName>
    </submittedName>
</protein>